<name>C0W0M4_9ACTO</name>
<organism evidence="2 3">
    <name type="scientific">Gleimia coleocanis DSM 15436</name>
    <dbReference type="NCBI Taxonomy" id="525245"/>
    <lineage>
        <taxon>Bacteria</taxon>
        <taxon>Bacillati</taxon>
        <taxon>Actinomycetota</taxon>
        <taxon>Actinomycetes</taxon>
        <taxon>Actinomycetales</taxon>
        <taxon>Actinomycetaceae</taxon>
        <taxon>Gleimia</taxon>
    </lineage>
</organism>
<evidence type="ECO:0000313" key="2">
    <source>
        <dbReference type="EMBL" id="EEH64083.1"/>
    </source>
</evidence>
<protein>
    <submittedName>
        <fullName evidence="2">Tetratricopeptide repeat protein</fullName>
    </submittedName>
</protein>
<dbReference type="Gene3D" id="1.25.40.10">
    <property type="entry name" value="Tetratricopeptide repeat domain"/>
    <property type="match status" value="1"/>
</dbReference>
<dbReference type="InterPro" id="IPR019734">
    <property type="entry name" value="TPR_rpt"/>
</dbReference>
<dbReference type="RefSeq" id="WP_006546874.1">
    <property type="nucleotide sequence ID" value="NZ_DS999543.1"/>
</dbReference>
<keyword evidence="3" id="KW-1185">Reference proteome</keyword>
<evidence type="ECO:0000313" key="3">
    <source>
        <dbReference type="Proteomes" id="UP000010301"/>
    </source>
</evidence>
<dbReference type="PROSITE" id="PS50005">
    <property type="entry name" value="TPR"/>
    <property type="match status" value="1"/>
</dbReference>
<comment type="caution">
    <text evidence="2">The sequence shown here is derived from an EMBL/GenBank/DDBJ whole genome shotgun (WGS) entry which is preliminary data.</text>
</comment>
<gene>
    <name evidence="2" type="ORF">HMPREF0044_1102</name>
</gene>
<reference evidence="2 3" key="1">
    <citation type="submission" date="2009-01" db="EMBL/GenBank/DDBJ databases">
        <authorList>
            <person name="Qin X."/>
            <person name="Bachman B."/>
            <person name="Battles P."/>
            <person name="Bell A."/>
            <person name="Bess C."/>
            <person name="Bickham C."/>
            <person name="Chaboub L."/>
            <person name="Chen D."/>
            <person name="Coyle M."/>
            <person name="Deiros D.R."/>
            <person name="Dinh H."/>
            <person name="Forbes L."/>
            <person name="Fowler G."/>
            <person name="Francisco L."/>
            <person name="Fu Q."/>
            <person name="Gubbala S."/>
            <person name="Hale W."/>
            <person name="Han Y."/>
            <person name="Hemphill L."/>
            <person name="Highlander S.K."/>
            <person name="Hirani K."/>
            <person name="Hogues M."/>
            <person name="Jackson L."/>
            <person name="Jakkamsetti A."/>
            <person name="Javaid M."/>
            <person name="Jiang H."/>
            <person name="Korchina V."/>
            <person name="Kovar C."/>
            <person name="Lara F."/>
            <person name="Lee S."/>
            <person name="Mata R."/>
            <person name="Mathew T."/>
            <person name="Moen C."/>
            <person name="Morales K."/>
            <person name="Munidasa M."/>
            <person name="Nazareth L."/>
            <person name="Ngo R."/>
            <person name="Nguyen L."/>
            <person name="Okwuonu G."/>
            <person name="Ongeri F."/>
            <person name="Patil S."/>
            <person name="Petrosino J."/>
            <person name="Pham C."/>
            <person name="Pham P."/>
            <person name="Pu L.-L."/>
            <person name="Puazo M."/>
            <person name="Raj R."/>
            <person name="Reid J."/>
            <person name="Rouhana J."/>
            <person name="Saada N."/>
            <person name="Shang Y."/>
            <person name="Simmons D."/>
            <person name="Thornton R."/>
            <person name="Warren J."/>
            <person name="Weissenberger G."/>
            <person name="Zhang J."/>
            <person name="Zhang L."/>
            <person name="Zhou C."/>
            <person name="Zhu D."/>
            <person name="Muzny D."/>
            <person name="Worley K."/>
            <person name="Gibbs R."/>
        </authorList>
    </citation>
    <scope>NUCLEOTIDE SEQUENCE [LARGE SCALE GENOMIC DNA]</scope>
    <source>
        <strain evidence="2 3">DSM 15436</strain>
    </source>
</reference>
<dbReference type="eggNOG" id="COG0457">
    <property type="taxonomic scope" value="Bacteria"/>
</dbReference>
<proteinExistence type="predicted"/>
<dbReference type="Proteomes" id="UP000010301">
    <property type="component" value="Unassembled WGS sequence"/>
</dbReference>
<dbReference type="STRING" id="525245.HMPREF0044_1102"/>
<feature type="repeat" description="TPR" evidence="1">
    <location>
        <begin position="602"/>
        <end position="635"/>
    </location>
</feature>
<dbReference type="HOGENOM" id="CLU_014235_0_0_11"/>
<dbReference type="AlphaFoldDB" id="C0W0M4"/>
<dbReference type="OrthoDB" id="56388at2"/>
<keyword evidence="1" id="KW-0802">TPR repeat</keyword>
<accession>C0W0M4</accession>
<dbReference type="SUPFAM" id="SSF48452">
    <property type="entry name" value="TPR-like"/>
    <property type="match status" value="1"/>
</dbReference>
<sequence length="878" mass="98018">MTTLDELHNLMSEAANTPPGKTAADLWAKAAEIAEAQGYEQEAVICYVQLTSTYAVGGQGTRVIAPFIWCDKKFKERPDLFGGELTFSHAWHYKYVIGAVRSVPTVPVQQCESLLEEMRKFYLQQGDGMRAYHIRKFLFEKDYGSDEAAEDAYQAWYAAPESELSDCPRCDPGYEVAYYTRAGQWDKAVQVGETALAFEGDMCDSQPEALLTEMMEPWSRVGDDASAWSAHTRAYRRYQDSSRYLEDIPSHLHFLYLSGMAGRPHRIERGLRILLRHLPWWAEAETPRILQDLAVEGALLLSTQLDQPTQQLQLILPGEDLPWAPCATLVNPTVQEAYDWMRNLAVKIASMFDTRPGLQVKRHVASVERRLQPTPLAHTVEPAAVPDIAGLFTEDTIDYAVAGESTRSTEGSAGELAGDEKPLAPISLDTSWQQKSVSQLFQGILSGYGSFSSGYVFLFQKLFKTEGELPSVDELTIFAADQAEVNEITEFWNLVLKYRNKPWDFSAAFFSEPEPGSVEEELAGLLVDASLNMRSKQYSDACLAADAAMRLEGLKDPLGIRLFALDLIGDCSSAAGYFDEAAGAFRQLLNLYAALGATTYQAYVGYKLAVVLHRLRRRDEALEVLQTSLDLAPEFAKSSLAVTARWTLGGLYEEAEFLQSALREYQLAYHLCKDEAQKIQFAQQIAATATAEGEFQLAIDYQSWLLAAVEAEMPAELTLETEQSFKALALQKTLMAEKLVSRPGNISEVDKVRARVLLSEVTELEVAFAVLHERDRVLVPAQHVLRNIRTYLDLWTADEAVEKLSEQVRVFTDAGNLDDRVLTMMYLAGVHNREGRVTEAKRILNEAISLCGVQTGTMTMRGHLKRFLAEIEAGEARN</sequence>
<dbReference type="InterPro" id="IPR011990">
    <property type="entry name" value="TPR-like_helical_dom_sf"/>
</dbReference>
<dbReference type="EMBL" id="ACFG01000030">
    <property type="protein sequence ID" value="EEH64083.1"/>
    <property type="molecule type" value="Genomic_DNA"/>
</dbReference>
<evidence type="ECO:0000256" key="1">
    <source>
        <dbReference type="PROSITE-ProRule" id="PRU00339"/>
    </source>
</evidence>